<keyword evidence="3" id="KW-0812">Transmembrane</keyword>
<dbReference type="Pfam" id="PF00072">
    <property type="entry name" value="Response_reg"/>
    <property type="match status" value="1"/>
</dbReference>
<dbReference type="CDD" id="cd00156">
    <property type="entry name" value="REC"/>
    <property type="match status" value="1"/>
</dbReference>
<dbReference type="SMART" id="SM00448">
    <property type="entry name" value="REC"/>
    <property type="match status" value="1"/>
</dbReference>
<dbReference type="PANTHER" id="PTHR44591">
    <property type="entry name" value="STRESS RESPONSE REGULATOR PROTEIN 1"/>
    <property type="match status" value="1"/>
</dbReference>
<keyword evidence="6" id="KW-1185">Reference proteome</keyword>
<feature type="transmembrane region" description="Helical" evidence="3">
    <location>
        <begin position="371"/>
        <end position="390"/>
    </location>
</feature>
<reference evidence="5 6" key="1">
    <citation type="submission" date="2022-11" db="EMBL/GenBank/DDBJ databases">
        <title>Spartinivicinus poritis sp. nov., isolated from scleractinian coral Porites lutea.</title>
        <authorList>
            <person name="Zhang G."/>
            <person name="Cai L."/>
            <person name="Wei Q."/>
        </authorList>
    </citation>
    <scope>NUCLEOTIDE SEQUENCE [LARGE SCALE GENOMIC DNA]</scope>
    <source>
        <strain evidence="5 6">A2-2</strain>
    </source>
</reference>
<protein>
    <submittedName>
        <fullName evidence="5">Response regulator</fullName>
    </submittedName>
</protein>
<proteinExistence type="predicted"/>
<keyword evidence="1 2" id="KW-0597">Phosphoprotein</keyword>
<dbReference type="RefSeq" id="WP_274687227.1">
    <property type="nucleotide sequence ID" value="NZ_JAPMOU010000002.1"/>
</dbReference>
<dbReference type="EMBL" id="JAPMOU010000002">
    <property type="protein sequence ID" value="MDE1460857.1"/>
    <property type="molecule type" value="Genomic_DNA"/>
</dbReference>
<accession>A0ABT5U5M0</accession>
<organism evidence="5 6">
    <name type="scientific">Spartinivicinus poritis</name>
    <dbReference type="NCBI Taxonomy" id="2994640"/>
    <lineage>
        <taxon>Bacteria</taxon>
        <taxon>Pseudomonadati</taxon>
        <taxon>Pseudomonadota</taxon>
        <taxon>Gammaproteobacteria</taxon>
        <taxon>Oceanospirillales</taxon>
        <taxon>Zooshikellaceae</taxon>
        <taxon>Spartinivicinus</taxon>
    </lineage>
</organism>
<keyword evidence="3" id="KW-0472">Membrane</keyword>
<evidence type="ECO:0000313" key="5">
    <source>
        <dbReference type="EMBL" id="MDE1460857.1"/>
    </source>
</evidence>
<evidence type="ECO:0000256" key="1">
    <source>
        <dbReference type="ARBA" id="ARBA00022553"/>
    </source>
</evidence>
<evidence type="ECO:0000256" key="3">
    <source>
        <dbReference type="SAM" id="Phobius"/>
    </source>
</evidence>
<keyword evidence="3" id="KW-1133">Transmembrane helix</keyword>
<dbReference type="PANTHER" id="PTHR44591:SF3">
    <property type="entry name" value="RESPONSE REGULATORY DOMAIN-CONTAINING PROTEIN"/>
    <property type="match status" value="1"/>
</dbReference>
<evidence type="ECO:0000259" key="4">
    <source>
        <dbReference type="PROSITE" id="PS50110"/>
    </source>
</evidence>
<feature type="modified residue" description="4-aspartylphosphate" evidence="2">
    <location>
        <position position="54"/>
    </location>
</feature>
<dbReference type="PROSITE" id="PS50110">
    <property type="entry name" value="RESPONSE_REGULATORY"/>
    <property type="match status" value="1"/>
</dbReference>
<feature type="domain" description="Response regulatory" evidence="4">
    <location>
        <begin position="5"/>
        <end position="121"/>
    </location>
</feature>
<dbReference type="InterPro" id="IPR011006">
    <property type="entry name" value="CheY-like_superfamily"/>
</dbReference>
<dbReference type="Gene3D" id="3.40.50.2300">
    <property type="match status" value="1"/>
</dbReference>
<name>A0ABT5U5M0_9GAMM</name>
<evidence type="ECO:0000256" key="2">
    <source>
        <dbReference type="PROSITE-ProRule" id="PRU00169"/>
    </source>
</evidence>
<evidence type="ECO:0000313" key="6">
    <source>
        <dbReference type="Proteomes" id="UP001528823"/>
    </source>
</evidence>
<dbReference type="InterPro" id="IPR001789">
    <property type="entry name" value="Sig_transdc_resp-reg_receiver"/>
</dbReference>
<sequence>MAISSALVVDDSKSARYSLRKMLEKMDVSVAFAESGEQALESLGDSQPDVIFMDHMMPGMDGLEATQAIKNNPEWAGIPVVMCTSKDGDEYAAEAKSYGAVGVLPKPATLKQIAEILDSLEQLVALMPEPSAAEAEPAAAPSGEPTPVGVGQIEALVQNAVEAAVAKAIQATMTPLVQEHVQSQLQAQLTTQLTTQLEKQLPDYISRAGSELLSTALAETKVACQQLIDEALVTERSNIMAEVQSSVEAQLERFSGQEAEAEAEAKFQQLLAPLSADITQLQEKLATTTPATLTPEQLNEIKQAAKVEATQESSRIAQEATNSAQQLAKEQATQVTQQLLDTRSASQETQREQVTDEINASMQSLSSRLNLLFGLAAGIGIAAAAIVFVIK</sequence>
<comment type="caution">
    <text evidence="5">The sequence shown here is derived from an EMBL/GenBank/DDBJ whole genome shotgun (WGS) entry which is preliminary data.</text>
</comment>
<dbReference type="Proteomes" id="UP001528823">
    <property type="component" value="Unassembled WGS sequence"/>
</dbReference>
<gene>
    <name evidence="5" type="ORF">ORQ98_02630</name>
</gene>
<dbReference type="InterPro" id="IPR050595">
    <property type="entry name" value="Bact_response_regulator"/>
</dbReference>
<dbReference type="SUPFAM" id="SSF52172">
    <property type="entry name" value="CheY-like"/>
    <property type="match status" value="1"/>
</dbReference>